<name>A0A1Y1HZE1_KLENI</name>
<accession>A0A1Y1HZE1</accession>
<dbReference type="PROSITE" id="PS51257">
    <property type="entry name" value="PROKAR_LIPOPROTEIN"/>
    <property type="match status" value="1"/>
</dbReference>
<feature type="region of interest" description="Disordered" evidence="1">
    <location>
        <begin position="1"/>
        <end position="21"/>
    </location>
</feature>
<proteinExistence type="predicted"/>
<sequence>MFLLFRGRQRQSSSPHTPRTPKMQVTPMLWFVGGCLLGVFLAQPWSKLGRLDIAPEAASLEAPSQPLDPHTDFRIPPEARILPPQIVASTSDFYLRRLWGRPEEDLQGSQPRNLLVITAGIQQKENVDNMIEKFPASDFVYLIFHYDGIVEQWNTSPWFDAAIHIVGKRQSKWWFAKRFLHPDIVEPYDYIFIWDEDLGLDNFNASRYLALIKRHGLEISQPGLDAGATWMMTLMRPGQEIHKATEERPGWCKDGPLKPPCAGFVEIMAPVFSRKAWRCTWYMIQNDLIHGWGLDMALQRCAQGLAYEKIGVVDQEFIKHKSVPSLGNQGQSEDGRQPWEGVRERCQHEWGLFQARLEEADKHDPRLATPVPVVVPGHLEMSAEEKKKIVDGRFKADQAVGKRKGMSLSKIDVLIPRKGNSFIQKLKEKQASLGT</sequence>
<dbReference type="PANTHER" id="PTHR31210:SF43">
    <property type="entry name" value="STORAGE PROTEIN-RELATED"/>
    <property type="match status" value="1"/>
</dbReference>
<dbReference type="InterPro" id="IPR007877">
    <property type="entry name" value="DUF707"/>
</dbReference>
<dbReference type="STRING" id="105231.A0A1Y1HZE1"/>
<dbReference type="AlphaFoldDB" id="A0A1Y1HZE1"/>
<dbReference type="OMA" id="NHEWTSA"/>
<evidence type="ECO:0000313" key="2">
    <source>
        <dbReference type="EMBL" id="GAQ84024.1"/>
    </source>
</evidence>
<protein>
    <submittedName>
        <fullName evidence="2">Uncharacterized protein</fullName>
    </submittedName>
</protein>
<dbReference type="Proteomes" id="UP000054558">
    <property type="component" value="Unassembled WGS sequence"/>
</dbReference>
<dbReference type="EMBL" id="DF237122">
    <property type="protein sequence ID" value="GAQ84024.1"/>
    <property type="molecule type" value="Genomic_DNA"/>
</dbReference>
<gene>
    <name evidence="2" type="ORF">KFL_001730170</name>
</gene>
<keyword evidence="3" id="KW-1185">Reference proteome</keyword>
<evidence type="ECO:0000256" key="1">
    <source>
        <dbReference type="SAM" id="MobiDB-lite"/>
    </source>
</evidence>
<dbReference type="Pfam" id="PF05212">
    <property type="entry name" value="DUF707"/>
    <property type="match status" value="1"/>
</dbReference>
<organism evidence="2 3">
    <name type="scientific">Klebsormidium nitens</name>
    <name type="common">Green alga</name>
    <name type="synonym">Ulothrix nitens</name>
    <dbReference type="NCBI Taxonomy" id="105231"/>
    <lineage>
        <taxon>Eukaryota</taxon>
        <taxon>Viridiplantae</taxon>
        <taxon>Streptophyta</taxon>
        <taxon>Klebsormidiophyceae</taxon>
        <taxon>Klebsormidiales</taxon>
        <taxon>Klebsormidiaceae</taxon>
        <taxon>Klebsormidium</taxon>
    </lineage>
</organism>
<evidence type="ECO:0000313" key="3">
    <source>
        <dbReference type="Proteomes" id="UP000054558"/>
    </source>
</evidence>
<dbReference type="OrthoDB" id="9985979at2759"/>
<dbReference type="PANTHER" id="PTHR31210">
    <property type="entry name" value="OS06G0731900 PROTEIN"/>
    <property type="match status" value="1"/>
</dbReference>
<reference evidence="2 3" key="1">
    <citation type="journal article" date="2014" name="Nat. Commun.">
        <title>Klebsormidium flaccidum genome reveals primary factors for plant terrestrial adaptation.</title>
        <authorList>
            <person name="Hori K."/>
            <person name="Maruyama F."/>
            <person name="Fujisawa T."/>
            <person name="Togashi T."/>
            <person name="Yamamoto N."/>
            <person name="Seo M."/>
            <person name="Sato S."/>
            <person name="Yamada T."/>
            <person name="Mori H."/>
            <person name="Tajima N."/>
            <person name="Moriyama T."/>
            <person name="Ikeuchi M."/>
            <person name="Watanabe M."/>
            <person name="Wada H."/>
            <person name="Kobayashi K."/>
            <person name="Saito M."/>
            <person name="Masuda T."/>
            <person name="Sasaki-Sekimoto Y."/>
            <person name="Mashiguchi K."/>
            <person name="Awai K."/>
            <person name="Shimojima M."/>
            <person name="Masuda S."/>
            <person name="Iwai M."/>
            <person name="Nobusawa T."/>
            <person name="Narise T."/>
            <person name="Kondo S."/>
            <person name="Saito H."/>
            <person name="Sato R."/>
            <person name="Murakawa M."/>
            <person name="Ihara Y."/>
            <person name="Oshima-Yamada Y."/>
            <person name="Ohtaka K."/>
            <person name="Satoh M."/>
            <person name="Sonobe K."/>
            <person name="Ishii M."/>
            <person name="Ohtani R."/>
            <person name="Kanamori-Sato M."/>
            <person name="Honoki R."/>
            <person name="Miyazaki D."/>
            <person name="Mochizuki H."/>
            <person name="Umetsu J."/>
            <person name="Higashi K."/>
            <person name="Shibata D."/>
            <person name="Kamiya Y."/>
            <person name="Sato N."/>
            <person name="Nakamura Y."/>
            <person name="Tabata S."/>
            <person name="Ida S."/>
            <person name="Kurokawa K."/>
            <person name="Ohta H."/>
        </authorList>
    </citation>
    <scope>NUCLEOTIDE SEQUENCE [LARGE SCALE GENOMIC DNA]</scope>
    <source>
        <strain evidence="2 3">NIES-2285</strain>
    </source>
</reference>